<dbReference type="Gene3D" id="3.30.70.20">
    <property type="match status" value="1"/>
</dbReference>
<evidence type="ECO:0000256" key="3">
    <source>
        <dbReference type="ARBA" id="ARBA00022485"/>
    </source>
</evidence>
<dbReference type="Gene3D" id="4.10.780.10">
    <property type="entry name" value="Pyruvate-flavodoxin oxidoreductase, EKR domain"/>
    <property type="match status" value="1"/>
</dbReference>
<keyword evidence="7" id="KW-0408">Iron</keyword>
<dbReference type="SUPFAM" id="SSF52518">
    <property type="entry name" value="Thiamin diphosphate-binding fold (THDP-binding)"/>
    <property type="match status" value="2"/>
</dbReference>
<evidence type="ECO:0000256" key="9">
    <source>
        <dbReference type="PIRNR" id="PIRNR000159"/>
    </source>
</evidence>
<keyword evidence="11" id="KW-0670">Pyruvate</keyword>
<dbReference type="Proteomes" id="UP001597326">
    <property type="component" value="Unassembled WGS sequence"/>
</dbReference>
<dbReference type="InterPro" id="IPR019456">
    <property type="entry name" value="Pyrv-flavodox_OxRtase_EKR"/>
</dbReference>
<feature type="domain" description="4Fe-4S ferredoxin-type" evidence="10">
    <location>
        <begin position="794"/>
        <end position="823"/>
    </location>
</feature>
<dbReference type="PIRSF" id="PIRSF000159">
    <property type="entry name" value="NifJ"/>
    <property type="match status" value="1"/>
</dbReference>
<dbReference type="Pfam" id="PF02775">
    <property type="entry name" value="TPP_enzyme_C"/>
    <property type="match status" value="1"/>
</dbReference>
<proteinExistence type="inferred from homology"/>
<dbReference type="InterPro" id="IPR002869">
    <property type="entry name" value="Pyrv_flavodox_OxRed_cen"/>
</dbReference>
<dbReference type="PANTHER" id="PTHR32154:SF0">
    <property type="entry name" value="PYRUVATE-FLAVODOXIN OXIDOREDUCTASE-RELATED"/>
    <property type="match status" value="1"/>
</dbReference>
<comment type="similarity">
    <text evidence="1 9">Belongs to the pyruvate:ferredoxin/flavodoxin oxidoreductase family.</text>
</comment>
<dbReference type="Pfam" id="PF01558">
    <property type="entry name" value="POR"/>
    <property type="match status" value="1"/>
</dbReference>
<keyword evidence="2 9" id="KW-0813">Transport</keyword>
<dbReference type="InterPro" id="IPR009014">
    <property type="entry name" value="Transketo_C/PFOR_II"/>
</dbReference>
<dbReference type="InterPro" id="IPR029061">
    <property type="entry name" value="THDP-binding"/>
</dbReference>
<dbReference type="InterPro" id="IPR019752">
    <property type="entry name" value="Pyrv/ketoisovalerate_OxRed_cat"/>
</dbReference>
<feature type="domain" description="4Fe-4S ferredoxin-type" evidence="10">
    <location>
        <begin position="738"/>
        <end position="767"/>
    </location>
</feature>
<evidence type="ECO:0000256" key="2">
    <source>
        <dbReference type="ARBA" id="ARBA00022448"/>
    </source>
</evidence>
<dbReference type="SUPFAM" id="SSF54862">
    <property type="entry name" value="4Fe-4S ferredoxins"/>
    <property type="match status" value="1"/>
</dbReference>
<dbReference type="CDD" id="cd03377">
    <property type="entry name" value="TPP_PFOR_PNO"/>
    <property type="match status" value="1"/>
</dbReference>
<dbReference type="PROSITE" id="PS51379">
    <property type="entry name" value="4FE4S_FER_2"/>
    <property type="match status" value="2"/>
</dbReference>
<evidence type="ECO:0000259" key="10">
    <source>
        <dbReference type="PROSITE" id="PS51379"/>
    </source>
</evidence>
<dbReference type="InterPro" id="IPR050722">
    <property type="entry name" value="Pyruvate:ferred/Flavod_OxRd"/>
</dbReference>
<evidence type="ECO:0000256" key="6">
    <source>
        <dbReference type="ARBA" id="ARBA00023002"/>
    </source>
</evidence>
<dbReference type="InterPro" id="IPR033412">
    <property type="entry name" value="PFOR_II"/>
</dbReference>
<dbReference type="Gene3D" id="3.40.920.10">
    <property type="entry name" value="Pyruvate-ferredoxin oxidoreductase, PFOR, domain III"/>
    <property type="match status" value="1"/>
</dbReference>
<dbReference type="RefSeq" id="WP_343873811.1">
    <property type="nucleotide sequence ID" value="NZ_BAAAIX010000020.1"/>
</dbReference>
<evidence type="ECO:0000256" key="7">
    <source>
        <dbReference type="ARBA" id="ARBA00023004"/>
    </source>
</evidence>
<keyword evidence="12" id="KW-1185">Reference proteome</keyword>
<evidence type="ECO:0000313" key="12">
    <source>
        <dbReference type="Proteomes" id="UP001597326"/>
    </source>
</evidence>
<dbReference type="PROSITE" id="PS00198">
    <property type="entry name" value="4FE4S_FER_1"/>
    <property type="match status" value="2"/>
</dbReference>
<dbReference type="SUPFAM" id="SSF52922">
    <property type="entry name" value="TK C-terminal domain-like"/>
    <property type="match status" value="1"/>
</dbReference>
<accession>A0ABW4RX15</accession>
<keyword evidence="4" id="KW-0479">Metal-binding</keyword>
<evidence type="ECO:0000256" key="8">
    <source>
        <dbReference type="ARBA" id="ARBA00023014"/>
    </source>
</evidence>
<dbReference type="EMBL" id="JBHUFZ010000023">
    <property type="protein sequence ID" value="MFD1890604.1"/>
    <property type="molecule type" value="Genomic_DNA"/>
</dbReference>
<organism evidence="11 12">
    <name type="scientific">Luteococcus peritonei</name>
    <dbReference type="NCBI Taxonomy" id="88874"/>
    <lineage>
        <taxon>Bacteria</taxon>
        <taxon>Bacillati</taxon>
        <taxon>Actinomycetota</taxon>
        <taxon>Actinomycetes</taxon>
        <taxon>Propionibacteriales</taxon>
        <taxon>Propionibacteriaceae</taxon>
        <taxon>Luteococcus</taxon>
    </lineage>
</organism>
<dbReference type="InterPro" id="IPR011766">
    <property type="entry name" value="TPP_enzyme_TPP-bd"/>
</dbReference>
<dbReference type="Pfam" id="PF12838">
    <property type="entry name" value="Fer4_7"/>
    <property type="match status" value="1"/>
</dbReference>
<dbReference type="InterPro" id="IPR017896">
    <property type="entry name" value="4Fe4S_Fe-S-bd"/>
</dbReference>
<keyword evidence="6 9" id="KW-0560">Oxidoreductase</keyword>
<name>A0ABW4RX15_9ACTN</name>
<dbReference type="InterPro" id="IPR017900">
    <property type="entry name" value="4Fe4S_Fe_S_CS"/>
</dbReference>
<protein>
    <submittedName>
        <fullName evidence="11">Pyruvate:ferredoxin (Flavodoxin) oxidoreductase</fullName>
    </submittedName>
</protein>
<dbReference type="PANTHER" id="PTHR32154">
    <property type="entry name" value="PYRUVATE-FLAVODOXIN OXIDOREDUCTASE-RELATED"/>
    <property type="match status" value="1"/>
</dbReference>
<dbReference type="InterPro" id="IPR037112">
    <property type="entry name" value="Pyrv-flavodox_OxR_EKR_sf"/>
</dbReference>
<evidence type="ECO:0000256" key="5">
    <source>
        <dbReference type="ARBA" id="ARBA00022982"/>
    </source>
</evidence>
<evidence type="ECO:0000313" key="11">
    <source>
        <dbReference type="EMBL" id="MFD1890604.1"/>
    </source>
</evidence>
<keyword evidence="5 9" id="KW-0249">Electron transport</keyword>
<dbReference type="Gene3D" id="3.40.50.920">
    <property type="match status" value="1"/>
</dbReference>
<dbReference type="InterPro" id="IPR011895">
    <property type="entry name" value="Pyrv_flavodox_OxRed"/>
</dbReference>
<dbReference type="Pfam" id="PF01855">
    <property type="entry name" value="POR_N"/>
    <property type="match status" value="1"/>
</dbReference>
<dbReference type="Pfam" id="PF17147">
    <property type="entry name" value="PFOR_II"/>
    <property type="match status" value="1"/>
</dbReference>
<reference evidence="12" key="1">
    <citation type="journal article" date="2019" name="Int. J. Syst. Evol. Microbiol.">
        <title>The Global Catalogue of Microorganisms (GCM) 10K type strain sequencing project: providing services to taxonomists for standard genome sequencing and annotation.</title>
        <authorList>
            <consortium name="The Broad Institute Genomics Platform"/>
            <consortium name="The Broad Institute Genome Sequencing Center for Infectious Disease"/>
            <person name="Wu L."/>
            <person name="Ma J."/>
        </authorList>
    </citation>
    <scope>NUCLEOTIDE SEQUENCE [LARGE SCALE GENOMIC DNA]</scope>
    <source>
        <strain evidence="12">CAIM 431</strain>
    </source>
</reference>
<keyword evidence="8" id="KW-0411">Iron-sulfur</keyword>
<dbReference type="NCBIfam" id="TIGR02176">
    <property type="entry name" value="pyruv_ox_red"/>
    <property type="match status" value="1"/>
</dbReference>
<dbReference type="Gene3D" id="3.40.50.970">
    <property type="match status" value="2"/>
</dbReference>
<evidence type="ECO:0000256" key="1">
    <source>
        <dbReference type="ARBA" id="ARBA00009032"/>
    </source>
</evidence>
<evidence type="ECO:0000256" key="4">
    <source>
        <dbReference type="ARBA" id="ARBA00022723"/>
    </source>
</evidence>
<dbReference type="InterPro" id="IPR002880">
    <property type="entry name" value="Pyrv_Fd/Flavodoxin_OxRdtase_N"/>
</dbReference>
<dbReference type="SUPFAM" id="SSF53323">
    <property type="entry name" value="Pyruvate-ferredoxin oxidoreductase, PFOR, domain III"/>
    <property type="match status" value="1"/>
</dbReference>
<keyword evidence="3" id="KW-0004">4Fe-4S</keyword>
<sequence>MNPVLPTEPVNQWHAADSTTTKRMEDGATLAPPIPEMSHGILAEPGGHDGPPIEPGERLIVDGNEAAVDVAYRLNELCSIYPITPSSTMAELADEWASHGRTNIYGQVPTVIEMQSEGGAAGAMHGALQGGAMCTTFTASQGLLLMIPNMYKIAGELTSTVFHVAARSLATQGLSIFGDHQDVMAVRQTGVALLSSASVQEAHDMALISQVATMHTRIPFVHFFDGFRTSHELNTLERLSDEVLRAMVPETLVQEHRRRALSPENPFIRGTAQNPDTYFQSRETANSFYAWTPAVTQKVMDRFASLTGRQYKLVEYHGDPQAEQVVVVMGSGAETVRSTIDYLNAQGRRLGMVQVRLYRPLPTEELLAAIPTSVRRIAVLDRTKEPGAGGEPMFLDVVTALGEAVANGRRSEMPLVIGGRYGLSSKEFTPGMVAGIFDELGRDKPRPRFTVGINDDVTHLSIPYDAELDIEDSATLRAVFYGLGSDGTVGANKNTIKILGSDPETFAQGYFVYDSKKSGSRTVSHLRFGPNPIRAPYLVSKAGFIGCHHWSILERVDVLKFARRGTTLLINSPYPAEEVFDRLPRSMQTKIIDLGIQVHVIDANSVAREAGLGGRTNTVLQTCFFAISGVMPRDLAIEKIKKAITKTYARKSMEIVAKNHLAVDAAVAHLHQVEVPEATTSSHELLAPVPADAPRFVRQVTAPMLADLGDDLPVSALPVDGSYPSGTTRYEKRNISDIIAVWDPEACIQCGNCSFVCPHSVLRAKYYSPGELEGAPDGFQSVELDAAGLPDTRYTLQVYAEDCTGCGLCVEACPVHPIGMPNRKAINLEPVLERTEEKQNVDFFETLPVNDRSRVDFGTVRGTQFLEPLFEFSGACSGCGETPYLKLLTQLFGDRATVANATGCSSIYGGNLPTTPWAKNAKGRGPAWSNSLFEDNAEFGLGLRLAADLHADLARTRLEQMREQIGDDELVDGLLGADQVLESDLTRQAERVQRLRERLGALEGPQVADLLSVSDHLLRRSVWIVGGDGWAYDIGSAGVDHVLASGRNVNVLVLDTEVYSNTGGQSSKSTPLGAVAKFASGGKMTNKKDMAMQAIAYGNVYVARVAMGADPQQTLKAFREAEAYDGPSLIIAYSHCIAHGIDIRKGLEQQYKAVNSGHWPLIRYNPVVRNAGGNPFLLDSPRPRITLKEYHSAELRYKMLANADPEESQRLLELAQDQVMRRWLDYEKLATQPAEAFAADARKED</sequence>
<dbReference type="SMART" id="SM00890">
    <property type="entry name" value="EKR"/>
    <property type="match status" value="1"/>
</dbReference>
<dbReference type="Pfam" id="PF10371">
    <property type="entry name" value="EKR"/>
    <property type="match status" value="1"/>
</dbReference>
<gene>
    <name evidence="11" type="primary">nifJ</name>
    <name evidence="11" type="ORF">ACFSCS_10500</name>
</gene>
<dbReference type="CDD" id="cd07034">
    <property type="entry name" value="TPP_PYR_PFOR_IOR-alpha_like"/>
    <property type="match status" value="1"/>
</dbReference>
<comment type="caution">
    <text evidence="11">The sequence shown here is derived from an EMBL/GenBank/DDBJ whole genome shotgun (WGS) entry which is preliminary data.</text>
</comment>